<sequence>MAAPADKTDPFDPFGVAAAMTGWCCLLKAAQEIRDIDQEMMETMMEADAAAPAGLSPEACAKLQGVVSLMRRLQLDPEAVRRSEPETMRALESACRACGARSRCERELRAGTAARTYPDFCPNAARLDRLRHA</sequence>
<dbReference type="HOGENOM" id="CLU_1883343_0_0_5"/>
<evidence type="ECO:0000313" key="2">
    <source>
        <dbReference type="EMBL" id="AIQ92345.1"/>
    </source>
</evidence>
<dbReference type="STRING" id="693986.MOC_4590"/>
<accession>A0A089P0Q3</accession>
<organism evidence="2 3">
    <name type="scientific">Methylobacterium oryzae CBMB20</name>
    <dbReference type="NCBI Taxonomy" id="693986"/>
    <lineage>
        <taxon>Bacteria</taxon>
        <taxon>Pseudomonadati</taxon>
        <taxon>Pseudomonadota</taxon>
        <taxon>Alphaproteobacteria</taxon>
        <taxon>Hyphomicrobiales</taxon>
        <taxon>Methylobacteriaceae</taxon>
        <taxon>Methylobacterium</taxon>
    </lineage>
</organism>
<gene>
    <name evidence="2" type="ORF">MOC_4590</name>
</gene>
<dbReference type="AlphaFoldDB" id="A0A089P0Q3"/>
<feature type="domain" description="DUF6455" evidence="1">
    <location>
        <begin position="70"/>
        <end position="132"/>
    </location>
</feature>
<evidence type="ECO:0000313" key="3">
    <source>
        <dbReference type="Proteomes" id="UP000029492"/>
    </source>
</evidence>
<name>A0A089P0Q3_9HYPH</name>
<proteinExistence type="predicted"/>
<dbReference type="EMBL" id="CP003811">
    <property type="protein sequence ID" value="AIQ92345.1"/>
    <property type="molecule type" value="Genomic_DNA"/>
</dbReference>
<dbReference type="KEGG" id="mor:MOC_4590"/>
<dbReference type="RefSeq" id="WP_043759279.1">
    <property type="nucleotide sequence ID" value="NZ_CP003811.1"/>
</dbReference>
<evidence type="ECO:0000259" key="1">
    <source>
        <dbReference type="Pfam" id="PF20056"/>
    </source>
</evidence>
<keyword evidence="3" id="KW-1185">Reference proteome</keyword>
<dbReference type="eggNOG" id="ENOG5033BGW">
    <property type="taxonomic scope" value="Bacteria"/>
</dbReference>
<dbReference type="Proteomes" id="UP000029492">
    <property type="component" value="Chromosome"/>
</dbReference>
<reference evidence="2 3" key="1">
    <citation type="journal article" date="2014" name="PLoS ONE">
        <title>Genome Information of Methylobacterium oryzae, a Plant-Probiotic Methylotroph in the Phyllosphere.</title>
        <authorList>
            <person name="Kwak M.J."/>
            <person name="Jeong H."/>
            <person name="Madhaiyan M."/>
            <person name="Lee Y."/>
            <person name="Sa T.M."/>
            <person name="Oh T.K."/>
            <person name="Kim J.F."/>
        </authorList>
    </citation>
    <scope>NUCLEOTIDE SEQUENCE [LARGE SCALE GENOMIC DNA]</scope>
    <source>
        <strain evidence="2 3">CBMB20</strain>
    </source>
</reference>
<protein>
    <submittedName>
        <fullName evidence="2">Protein of unassigned function</fullName>
    </submittedName>
</protein>
<dbReference type="InterPro" id="IPR045601">
    <property type="entry name" value="DUF6455"/>
</dbReference>
<dbReference type="Pfam" id="PF20056">
    <property type="entry name" value="DUF6455"/>
    <property type="match status" value="1"/>
</dbReference>